<dbReference type="Proteomes" id="UP000269126">
    <property type="component" value="Segment"/>
</dbReference>
<dbReference type="PROSITE" id="PS50835">
    <property type="entry name" value="IG_LIKE"/>
    <property type="match status" value="1"/>
</dbReference>
<reference evidence="3 4" key="1">
    <citation type="submission" date="2018-10" db="EMBL/GenBank/DDBJ databases">
        <title>Bacteriophage control of Salmonella.</title>
        <authorList>
            <person name="Duc H.M."/>
        </authorList>
    </citation>
    <scope>NUCLEOTIDE SEQUENCE [LARGE SCALE GENOMIC DNA]</scope>
</reference>
<keyword evidence="4" id="KW-1185">Reference proteome</keyword>
<evidence type="ECO:0000256" key="1">
    <source>
        <dbReference type="SAM" id="MobiDB-lite"/>
    </source>
</evidence>
<dbReference type="SUPFAM" id="SSF48726">
    <property type="entry name" value="Immunoglobulin"/>
    <property type="match status" value="1"/>
</dbReference>
<dbReference type="InterPro" id="IPR013783">
    <property type="entry name" value="Ig-like_fold"/>
</dbReference>
<evidence type="ECO:0000313" key="3">
    <source>
        <dbReference type="EMBL" id="AYN55974.1"/>
    </source>
</evidence>
<name>A0A3G2KAI2_9CAUD</name>
<accession>A0A3G2KAI2</accession>
<dbReference type="CDD" id="cd00146">
    <property type="entry name" value="PKD"/>
    <property type="match status" value="1"/>
</dbReference>
<protein>
    <submittedName>
        <fullName evidence="3">Major tail protein</fullName>
    </submittedName>
</protein>
<sequence>MSLQLLRNTRIFVSTVKTGHDKTNTQEILVQDDISWGQDSNSTDITVNEAGPRPTRGSKRFNDSLNAAEWSFSTYILPYLDKTTSKQIVPDYMLWHALSSGKPINLDGDTGAHTNETNFMVNFKDNAYHELAMLHIYILTDKAWSYIDSCQINQAEVNVDIEDIGRVTWSGNGNQLIPLDAAPFDPDTVGIDDETYMTIQGSYIKNKLTILKIKDMDTGKAYDIPITGGSFTINNNITYLTPNVMSRVNIPIGSFTGAFELTGSLTAYLNDKALGSMDLYKDLIKTLKVVNRFEIALVLGGEYDDERPAAVLVAKQAHVNIPTIETDDVLGTSVEFKAIPTDLDTGDEGYLGFSNKYTKTTIANLIATGDGGEAAPAPLKLTTDLPATKTATVGEDVTFTVVASGGTAPYTYKWYWNTTLIDSGVNPTAATAALTNHAVETASAGAYKVEVSDSKGQKITSTPCALTVNE</sequence>
<gene>
    <name evidence="3" type="ORF">STG2_10</name>
</gene>
<evidence type="ECO:0000259" key="2">
    <source>
        <dbReference type="PROSITE" id="PS50835"/>
    </source>
</evidence>
<feature type="domain" description="Ig-like" evidence="2">
    <location>
        <begin position="376"/>
        <end position="460"/>
    </location>
</feature>
<dbReference type="InterPro" id="IPR036179">
    <property type="entry name" value="Ig-like_dom_sf"/>
</dbReference>
<dbReference type="InterPro" id="IPR007110">
    <property type="entry name" value="Ig-like_dom"/>
</dbReference>
<dbReference type="EMBL" id="MK005300">
    <property type="protein sequence ID" value="AYN55974.1"/>
    <property type="molecule type" value="Genomic_DNA"/>
</dbReference>
<proteinExistence type="predicted"/>
<feature type="region of interest" description="Disordered" evidence="1">
    <location>
        <begin position="40"/>
        <end position="59"/>
    </location>
</feature>
<dbReference type="Gene3D" id="2.60.40.10">
    <property type="entry name" value="Immunoglobulins"/>
    <property type="match status" value="1"/>
</dbReference>
<organism evidence="3 4">
    <name type="scientific">Salmonella phage STG2</name>
    <dbReference type="NCBI Taxonomy" id="2480623"/>
    <lineage>
        <taxon>Viruses</taxon>
        <taxon>Duplodnaviria</taxon>
        <taxon>Heunggongvirae</taxon>
        <taxon>Uroviricota</taxon>
        <taxon>Caudoviricetes</taxon>
        <taxon>Demerecviridae</taxon>
        <taxon>Markadamsvirinae</taxon>
        <taxon>Epseptimavirus</taxon>
        <taxon>Epseptimavirus STG2</taxon>
    </lineage>
</organism>
<evidence type="ECO:0000313" key="4">
    <source>
        <dbReference type="Proteomes" id="UP000269126"/>
    </source>
</evidence>